<protein>
    <recommendedName>
        <fullName evidence="14">Kinesin-like protein</fullName>
    </recommendedName>
</protein>
<evidence type="ECO:0000256" key="15">
    <source>
        <dbReference type="SAM" id="Coils"/>
    </source>
</evidence>
<feature type="region of interest" description="Disordered" evidence="16">
    <location>
        <begin position="468"/>
        <end position="500"/>
    </location>
</feature>
<dbReference type="PANTHER" id="PTHR47968:SF13">
    <property type="entry name" value="KINESIN-LIKE PROTEIN KIF19 ISOFORM X1"/>
    <property type="match status" value="1"/>
</dbReference>
<keyword evidence="9 13" id="KW-0505">Motor protein</keyword>
<evidence type="ECO:0000256" key="5">
    <source>
        <dbReference type="ARBA" id="ARBA00022741"/>
    </source>
</evidence>
<evidence type="ECO:0000256" key="13">
    <source>
        <dbReference type="PROSITE-ProRule" id="PRU00283"/>
    </source>
</evidence>
<feature type="domain" description="Kinesin motor" evidence="17">
    <location>
        <begin position="10"/>
        <end position="345"/>
    </location>
</feature>
<dbReference type="GO" id="GO:0005874">
    <property type="term" value="C:microtubule"/>
    <property type="evidence" value="ECO:0007669"/>
    <property type="project" value="UniProtKB-KW"/>
</dbReference>
<feature type="region of interest" description="Disordered" evidence="16">
    <location>
        <begin position="786"/>
        <end position="885"/>
    </location>
</feature>
<dbReference type="CDD" id="cd01370">
    <property type="entry name" value="KISc_KIP3_like"/>
    <property type="match status" value="1"/>
</dbReference>
<dbReference type="GO" id="GO:0005929">
    <property type="term" value="C:cilium"/>
    <property type="evidence" value="ECO:0007669"/>
    <property type="project" value="UniProtKB-SubCell"/>
</dbReference>
<evidence type="ECO:0000256" key="12">
    <source>
        <dbReference type="ARBA" id="ARBA00055376"/>
    </source>
</evidence>
<keyword evidence="11" id="KW-0966">Cell projection</keyword>
<dbReference type="SUPFAM" id="SSF52540">
    <property type="entry name" value="P-loop containing nucleoside triphosphate hydrolases"/>
    <property type="match status" value="1"/>
</dbReference>
<gene>
    <name evidence="18" type="primary">KIF19</name>
    <name evidence="18" type="synonym">kif19</name>
</gene>
<feature type="binding site" evidence="13">
    <location>
        <begin position="103"/>
        <end position="110"/>
    </location>
    <ligand>
        <name>ATP</name>
        <dbReference type="ChEBI" id="CHEBI:30616"/>
    </ligand>
</feature>
<keyword evidence="8" id="KW-0969">Cilium</keyword>
<dbReference type="GO" id="GO:0008017">
    <property type="term" value="F:microtubule binding"/>
    <property type="evidence" value="ECO:0007669"/>
    <property type="project" value="InterPro"/>
</dbReference>
<dbReference type="FunFam" id="3.40.850.10:FF:000037">
    <property type="entry name" value="kinesin-like protein KIF19"/>
    <property type="match status" value="1"/>
</dbReference>
<evidence type="ECO:0000256" key="11">
    <source>
        <dbReference type="ARBA" id="ARBA00023273"/>
    </source>
</evidence>
<evidence type="ECO:0000256" key="1">
    <source>
        <dbReference type="ARBA" id="ARBA00004138"/>
    </source>
</evidence>
<dbReference type="InParanoid" id="A0A667ZRA7"/>
<keyword evidence="7 15" id="KW-0175">Coiled coil</keyword>
<keyword evidence="3" id="KW-0963">Cytoplasm</keyword>
<dbReference type="Gene3D" id="3.40.850.10">
    <property type="entry name" value="Kinesin motor domain"/>
    <property type="match status" value="1"/>
</dbReference>
<dbReference type="GO" id="GO:0007018">
    <property type="term" value="P:microtubule-based movement"/>
    <property type="evidence" value="ECO:0007669"/>
    <property type="project" value="InterPro"/>
</dbReference>
<reference evidence="18" key="3">
    <citation type="submission" date="2025-09" db="UniProtKB">
        <authorList>
            <consortium name="Ensembl"/>
        </authorList>
    </citation>
    <scope>IDENTIFICATION</scope>
</reference>
<evidence type="ECO:0000256" key="7">
    <source>
        <dbReference type="ARBA" id="ARBA00023054"/>
    </source>
</evidence>
<sequence>MKDSEITLCVLQVALRIRPLSDAEQEEAATIVAHRVDDQMVVLMDPMEDPDDILRANRSREKTYMFDVAFDYTANQEEVYRATTKELIEGLISGYNATVFAYGPTGCGKTYTMLGTDKEPGIYVRTLNDLFRAIEETSDDMLYSVSMSYLEIYNEMIRDLLNPSSGFLDLREDSKGVIQVAGITEVSTINAREIMELLMKGNKQRTQEPTAANQTSSRSHAVLQVAVKQQSRCRDVLQEVRFARLFMIDLAGSERAAQTQNRGQRLKEGAHINRSLLALGNCINALSDKNGNKYVNYRDSKLTRLLKDSLGGNSRTVMIAHISPASLAFEESRNTLTYADRAKSIRTRVKKNLINVSYHIAQYTNIISDLRCEIQRLKKKIADQAGRQANSDKADIRHVQAEVQAHSSQQSRAEMDQLREQLLDAFRQQMEIRKTLMDLENSNMEIQIDTSKHLLTITDWEQERSRRRRKWRAERRKESMNKDESEKDSDSPESPPDSMETQEVILARENLATLAAEQKKICKQKALLEHRFLELRERARRLEELLPRRVSSDEQREVLGLLCKVHELEIENAEMQSHALLKDNVIRQKNFVVQRFEQHRHLCDEIIQQQKQFIDDHSLLVPPHLQELYDIYMRELDERNLDRAMALDKGSLPKITLPSRGRDPLQDVDSDQESVRNMGSDNRPGQAKVRRHTLPPILPEPEGDNNRVFKSSPHARQMKNSVVMTPPPIHINGQGNREVRTRNRHCGSSFVAFMILCHSMKYNLILKGVQNIAVKAARRRSKALEVDALRLHPPPSPLEPKKQKSSLSLSEAPPRSVAIRRGRQPSPELRHATSDDNLSSSTGEGPGLHGTWTRPRNRQLTTKNQTPRELDFEARRRKRRSRSFEVTGQAVSTLHLLYLNPYLPLCSSQLPQTKATTAQRFRPLDSTSDPHLHINGQPQAPLLRLQHRGILPPTKVRAPHTIQQIGKPSY</sequence>
<keyword evidence="6 13" id="KW-0067">ATP-binding</keyword>
<organism evidence="18 19">
    <name type="scientific">Myripristis murdjan</name>
    <name type="common">pinecone soldierfish</name>
    <dbReference type="NCBI Taxonomy" id="586833"/>
    <lineage>
        <taxon>Eukaryota</taxon>
        <taxon>Metazoa</taxon>
        <taxon>Chordata</taxon>
        <taxon>Craniata</taxon>
        <taxon>Vertebrata</taxon>
        <taxon>Euteleostomi</taxon>
        <taxon>Actinopterygii</taxon>
        <taxon>Neopterygii</taxon>
        <taxon>Teleostei</taxon>
        <taxon>Neoteleostei</taxon>
        <taxon>Acanthomorphata</taxon>
        <taxon>Holocentriformes</taxon>
        <taxon>Holocentridae</taxon>
        <taxon>Myripristis</taxon>
    </lineage>
</organism>
<dbReference type="InterPro" id="IPR019821">
    <property type="entry name" value="Kinesin_motor_CS"/>
</dbReference>
<dbReference type="SMART" id="SM00129">
    <property type="entry name" value="KISc"/>
    <property type="match status" value="1"/>
</dbReference>
<dbReference type="InterPro" id="IPR027640">
    <property type="entry name" value="Kinesin-like_fam"/>
</dbReference>
<evidence type="ECO:0000256" key="9">
    <source>
        <dbReference type="ARBA" id="ARBA00023175"/>
    </source>
</evidence>
<feature type="compositionally biased region" description="Basic and acidic residues" evidence="16">
    <location>
        <begin position="475"/>
        <end position="490"/>
    </location>
</feature>
<accession>A0A667ZRA7</accession>
<evidence type="ECO:0000256" key="4">
    <source>
        <dbReference type="ARBA" id="ARBA00022701"/>
    </source>
</evidence>
<evidence type="ECO:0000256" key="6">
    <source>
        <dbReference type="ARBA" id="ARBA00022840"/>
    </source>
</evidence>
<comment type="similarity">
    <text evidence="13 14">Belongs to the TRAFAC class myosin-kinesin ATPase superfamily. Kinesin family.</text>
</comment>
<dbReference type="Proteomes" id="UP000472263">
    <property type="component" value="Chromosome 19"/>
</dbReference>
<feature type="coiled-coil region" evidence="15">
    <location>
        <begin position="360"/>
        <end position="428"/>
    </location>
</feature>
<dbReference type="PROSITE" id="PS50067">
    <property type="entry name" value="KINESIN_MOTOR_2"/>
    <property type="match status" value="1"/>
</dbReference>
<name>A0A667ZRA7_9TELE</name>
<evidence type="ECO:0000256" key="2">
    <source>
        <dbReference type="ARBA" id="ARBA00004245"/>
    </source>
</evidence>
<keyword evidence="10" id="KW-0206">Cytoskeleton</keyword>
<dbReference type="PANTHER" id="PTHR47968">
    <property type="entry name" value="CENTROMERE PROTEIN E"/>
    <property type="match status" value="1"/>
</dbReference>
<reference evidence="18" key="2">
    <citation type="submission" date="2025-08" db="UniProtKB">
        <authorList>
            <consortium name="Ensembl"/>
        </authorList>
    </citation>
    <scope>IDENTIFICATION</scope>
</reference>
<dbReference type="PRINTS" id="PR00380">
    <property type="entry name" value="KINESINHEAVY"/>
</dbReference>
<dbReference type="InterPro" id="IPR027417">
    <property type="entry name" value="P-loop_NTPase"/>
</dbReference>
<dbReference type="GO" id="GO:0003777">
    <property type="term" value="F:microtubule motor activity"/>
    <property type="evidence" value="ECO:0007669"/>
    <property type="project" value="InterPro"/>
</dbReference>
<dbReference type="GO" id="GO:0005524">
    <property type="term" value="F:ATP binding"/>
    <property type="evidence" value="ECO:0007669"/>
    <property type="project" value="UniProtKB-UniRule"/>
</dbReference>
<feature type="region of interest" description="Disordered" evidence="16">
    <location>
        <begin position="655"/>
        <end position="688"/>
    </location>
</feature>
<dbReference type="AlphaFoldDB" id="A0A667ZRA7"/>
<evidence type="ECO:0000313" key="18">
    <source>
        <dbReference type="Ensembl" id="ENSMMDP00005045475.1"/>
    </source>
</evidence>
<dbReference type="InterPro" id="IPR036961">
    <property type="entry name" value="Kinesin_motor_dom_sf"/>
</dbReference>
<evidence type="ECO:0000256" key="3">
    <source>
        <dbReference type="ARBA" id="ARBA00022490"/>
    </source>
</evidence>
<reference evidence="18" key="1">
    <citation type="submission" date="2019-06" db="EMBL/GenBank/DDBJ databases">
        <authorList>
            <consortium name="Wellcome Sanger Institute Data Sharing"/>
        </authorList>
    </citation>
    <scope>NUCLEOTIDE SEQUENCE [LARGE SCALE GENOMIC DNA]</scope>
</reference>
<evidence type="ECO:0000313" key="19">
    <source>
        <dbReference type="Proteomes" id="UP000472263"/>
    </source>
</evidence>
<comment type="function">
    <text evidence="12">Plus end-directed microtubule-dependent motor protein that regulates the length of motile cilia by mediating depolymerization of microtubules at ciliary tips.</text>
</comment>
<evidence type="ECO:0000256" key="8">
    <source>
        <dbReference type="ARBA" id="ARBA00023069"/>
    </source>
</evidence>
<comment type="subcellular location">
    <subcellularLocation>
        <location evidence="1">Cell projection</location>
        <location evidence="1">Cilium</location>
    </subcellularLocation>
    <subcellularLocation>
        <location evidence="2">Cytoplasm</location>
        <location evidence="2">Cytoskeleton</location>
    </subcellularLocation>
</comment>
<keyword evidence="4 14" id="KW-0493">Microtubule</keyword>
<evidence type="ECO:0000256" key="10">
    <source>
        <dbReference type="ARBA" id="ARBA00023212"/>
    </source>
</evidence>
<proteinExistence type="inferred from homology"/>
<keyword evidence="5 13" id="KW-0547">Nucleotide-binding</keyword>
<dbReference type="PROSITE" id="PS00411">
    <property type="entry name" value="KINESIN_MOTOR_1"/>
    <property type="match status" value="1"/>
</dbReference>
<evidence type="ECO:0000256" key="14">
    <source>
        <dbReference type="RuleBase" id="RU000394"/>
    </source>
</evidence>
<keyword evidence="19" id="KW-1185">Reference proteome</keyword>
<evidence type="ECO:0000259" key="17">
    <source>
        <dbReference type="PROSITE" id="PS50067"/>
    </source>
</evidence>
<dbReference type="GeneTree" id="ENSGT00940000160989"/>
<evidence type="ECO:0000256" key="16">
    <source>
        <dbReference type="SAM" id="MobiDB-lite"/>
    </source>
</evidence>
<dbReference type="Ensembl" id="ENSMMDT00005046369.1">
    <property type="protein sequence ID" value="ENSMMDP00005045475.1"/>
    <property type="gene ID" value="ENSMMDG00005020785.1"/>
</dbReference>
<dbReference type="Pfam" id="PF00225">
    <property type="entry name" value="Kinesin"/>
    <property type="match status" value="1"/>
</dbReference>
<dbReference type="InterPro" id="IPR001752">
    <property type="entry name" value="Kinesin_motor_dom"/>
</dbReference>